<dbReference type="SMART" id="SM00331">
    <property type="entry name" value="PP2C_SIG"/>
    <property type="match status" value="1"/>
</dbReference>
<comment type="caution">
    <text evidence="4">The sequence shown here is derived from an EMBL/GenBank/DDBJ whole genome shotgun (WGS) entry which is preliminary data.</text>
</comment>
<dbReference type="InterPro" id="IPR036457">
    <property type="entry name" value="PPM-type-like_dom_sf"/>
</dbReference>
<dbReference type="InterPro" id="IPR001932">
    <property type="entry name" value="PPM-type_phosphatase-like_dom"/>
</dbReference>
<reference evidence="4 5" key="1">
    <citation type="journal article" date="2019" name="Int. J. Syst. Evol. Microbiol.">
        <title>The Global Catalogue of Microorganisms (GCM) 10K type strain sequencing project: providing services to taxonomists for standard genome sequencing and annotation.</title>
        <authorList>
            <consortium name="The Broad Institute Genomics Platform"/>
            <consortium name="The Broad Institute Genome Sequencing Center for Infectious Disease"/>
            <person name="Wu L."/>
            <person name="Ma J."/>
        </authorList>
    </citation>
    <scope>NUCLEOTIDE SEQUENCE [LARGE SCALE GENOMIC DNA]</scope>
    <source>
        <strain evidence="4 5">JCM 11448</strain>
    </source>
</reference>
<name>A0ABN1XCF3_9ACTN</name>
<evidence type="ECO:0000313" key="5">
    <source>
        <dbReference type="Proteomes" id="UP001500282"/>
    </source>
</evidence>
<dbReference type="Pfam" id="PF07228">
    <property type="entry name" value="SpoIIE"/>
    <property type="match status" value="1"/>
</dbReference>
<evidence type="ECO:0000259" key="3">
    <source>
        <dbReference type="SMART" id="SM00331"/>
    </source>
</evidence>
<feature type="domain" description="PPM-type phosphatase" evidence="3">
    <location>
        <begin position="144"/>
        <end position="371"/>
    </location>
</feature>
<dbReference type="InterPro" id="IPR052016">
    <property type="entry name" value="Bact_Sigma-Reg"/>
</dbReference>
<organism evidence="4 5">
    <name type="scientific">Streptomyces javensis</name>
    <dbReference type="NCBI Taxonomy" id="114698"/>
    <lineage>
        <taxon>Bacteria</taxon>
        <taxon>Bacillati</taxon>
        <taxon>Actinomycetota</taxon>
        <taxon>Actinomycetes</taxon>
        <taxon>Kitasatosporales</taxon>
        <taxon>Streptomycetaceae</taxon>
        <taxon>Streptomyces</taxon>
        <taxon>Streptomyces violaceusniger group</taxon>
    </lineage>
</organism>
<proteinExistence type="predicted"/>
<dbReference type="PANTHER" id="PTHR43156">
    <property type="entry name" value="STAGE II SPORULATION PROTEIN E-RELATED"/>
    <property type="match status" value="1"/>
</dbReference>
<accession>A0ABN1XCF3</accession>
<evidence type="ECO:0000256" key="1">
    <source>
        <dbReference type="ARBA" id="ARBA00022801"/>
    </source>
</evidence>
<keyword evidence="2" id="KW-0812">Transmembrane</keyword>
<dbReference type="SUPFAM" id="SSF81606">
    <property type="entry name" value="PP2C-like"/>
    <property type="match status" value="1"/>
</dbReference>
<gene>
    <name evidence="4" type="ORF">GCM10009579_77810</name>
</gene>
<evidence type="ECO:0000256" key="2">
    <source>
        <dbReference type="SAM" id="Phobius"/>
    </source>
</evidence>
<dbReference type="Proteomes" id="UP001500282">
    <property type="component" value="Unassembled WGS sequence"/>
</dbReference>
<keyword evidence="5" id="KW-1185">Reference proteome</keyword>
<sequence>MRFMRAAPGVSGRNQTLFAITRCLPFLVLAAVLGIELSPAHTLYTGPLLSPAPALAAVTMGPVGTGRVAVLAGAVSAITAIHNDAWGTPQVYTNLLALLVVAVASVATSAVRVRRDRELAHIRRIAEVSQNVVLRPLPARMGVVNTASVYLAAERGAQIGGDLYEAMCTRYGVRLIVGDVRGKGLAAVRSAAAVVGAFREAVHYEQDLAEVMHRCAAALAREYELLDRSQLQDPQELEEQFVTVLLAQVTDDSLVQLINRGHPPPLVMREGEVRSLDPARPLPPLGLEEFLGPSAIGVETFPFLTGDRLLLHTDGVIEARNNDNEFFPLHRTMETLDRATPSEYLDGLRHALVRHTEGRLADDAAMVLIERDTGGADRPFRRAG</sequence>
<evidence type="ECO:0000313" key="4">
    <source>
        <dbReference type="EMBL" id="GAA1298422.1"/>
    </source>
</evidence>
<protein>
    <submittedName>
        <fullName evidence="4">PP2C family protein-serine/threonine phosphatase</fullName>
    </submittedName>
</protein>
<dbReference type="PANTHER" id="PTHR43156:SF2">
    <property type="entry name" value="STAGE II SPORULATION PROTEIN E"/>
    <property type="match status" value="1"/>
</dbReference>
<keyword evidence="1" id="KW-0378">Hydrolase</keyword>
<feature type="transmembrane region" description="Helical" evidence="2">
    <location>
        <begin position="91"/>
        <end position="113"/>
    </location>
</feature>
<dbReference type="EMBL" id="BAAAIH010000070">
    <property type="protein sequence ID" value="GAA1298422.1"/>
    <property type="molecule type" value="Genomic_DNA"/>
</dbReference>
<dbReference type="Gene3D" id="3.60.40.10">
    <property type="entry name" value="PPM-type phosphatase domain"/>
    <property type="match status" value="1"/>
</dbReference>
<keyword evidence="2" id="KW-0472">Membrane</keyword>
<keyword evidence="2" id="KW-1133">Transmembrane helix</keyword>